<dbReference type="STRING" id="137658.SAMN05216186_101542"/>
<dbReference type="PANTHER" id="PTHR38831">
    <property type="entry name" value="TYPE II SECRETION SYSTEM PROTEIN K"/>
    <property type="match status" value="1"/>
</dbReference>
<dbReference type="Pfam" id="PF21687">
    <property type="entry name" value="T2SSK_1st"/>
    <property type="match status" value="1"/>
</dbReference>
<dbReference type="AlphaFoldDB" id="A0A1G8U3N3"/>
<dbReference type="SUPFAM" id="SSF158544">
    <property type="entry name" value="GspK insert domain-like"/>
    <property type="match status" value="1"/>
</dbReference>
<comment type="subcellular location">
    <subcellularLocation>
        <location evidence="1">Cell inner membrane</location>
    </subcellularLocation>
</comment>
<dbReference type="GO" id="GO:0005886">
    <property type="term" value="C:plasma membrane"/>
    <property type="evidence" value="ECO:0007669"/>
    <property type="project" value="UniProtKB-SubCell"/>
</dbReference>
<evidence type="ECO:0000256" key="7">
    <source>
        <dbReference type="ARBA" id="ARBA00022927"/>
    </source>
</evidence>
<organism evidence="11 12">
    <name type="scientific">Pseudomonas indica</name>
    <dbReference type="NCBI Taxonomy" id="137658"/>
    <lineage>
        <taxon>Bacteria</taxon>
        <taxon>Pseudomonadati</taxon>
        <taxon>Pseudomonadota</taxon>
        <taxon>Gammaproteobacteria</taxon>
        <taxon>Pseudomonadales</taxon>
        <taxon>Pseudomonadaceae</taxon>
        <taxon>Pseudomonas</taxon>
    </lineage>
</organism>
<protein>
    <submittedName>
        <fullName evidence="11">General secretion pathway protein K</fullName>
    </submittedName>
</protein>
<keyword evidence="9" id="KW-0472">Membrane</keyword>
<evidence type="ECO:0000313" key="12">
    <source>
        <dbReference type="Proteomes" id="UP000198706"/>
    </source>
</evidence>
<keyword evidence="8" id="KW-1133">Transmembrane helix</keyword>
<keyword evidence="3" id="KW-0813">Transport</keyword>
<reference evidence="11 12" key="1">
    <citation type="submission" date="2016-10" db="EMBL/GenBank/DDBJ databases">
        <authorList>
            <person name="de Groot N.N."/>
        </authorList>
    </citation>
    <scope>NUCLEOTIDE SEQUENCE [LARGE SCALE GENOMIC DNA]</scope>
    <source>
        <strain evidence="11 12">JCM 21544</strain>
    </source>
</reference>
<gene>
    <name evidence="11" type="ORF">SAMN05216186_101542</name>
</gene>
<evidence type="ECO:0000256" key="1">
    <source>
        <dbReference type="ARBA" id="ARBA00004533"/>
    </source>
</evidence>
<keyword evidence="4" id="KW-1003">Cell membrane</keyword>
<sequence>MRSSAAVEIARRDGGVALVSVLWLLVLVSLLALNLSVGSRTELQLAGNLRLAAGARLAADAGVSWGLWSLMQADGAGWLADGSSRTLALDGYSVEVALFDEQGKIDLNEGDPLLLQGLFQSVGLDEKAALALTDAVLDWRDEDQLVRPQGAEEEAYKAAGLLGPGNGPFERLEDLRKVLGMSEALYRQVLPALTLYSNKAEINPLVAPREVLLALPGVDPASVDRFIEERRRNFESGQRPPMLGGVDSRLLAPNAPGVNYSIVTHTAVGAGARVGQQVVVNLRGRGQGFDILQTAPLGDGAITVEGSFDKRDVP</sequence>
<dbReference type="RefSeq" id="WP_084339677.1">
    <property type="nucleotide sequence ID" value="NZ_FNFD01000001.1"/>
</dbReference>
<evidence type="ECO:0000313" key="11">
    <source>
        <dbReference type="EMBL" id="SDJ47715.1"/>
    </source>
</evidence>
<evidence type="ECO:0000256" key="5">
    <source>
        <dbReference type="ARBA" id="ARBA00022519"/>
    </source>
</evidence>
<dbReference type="Gene3D" id="1.10.40.60">
    <property type="entry name" value="EpsJ-like"/>
    <property type="match status" value="1"/>
</dbReference>
<evidence type="ECO:0000256" key="6">
    <source>
        <dbReference type="ARBA" id="ARBA00022692"/>
    </source>
</evidence>
<keyword evidence="6" id="KW-0812">Transmembrane</keyword>
<dbReference type="GO" id="GO:0009306">
    <property type="term" value="P:protein secretion"/>
    <property type="evidence" value="ECO:0007669"/>
    <property type="project" value="InterPro"/>
</dbReference>
<evidence type="ECO:0000256" key="9">
    <source>
        <dbReference type="ARBA" id="ARBA00023136"/>
    </source>
</evidence>
<name>A0A1G8U3N3_9PSED</name>
<dbReference type="Proteomes" id="UP000198706">
    <property type="component" value="Unassembled WGS sequence"/>
</dbReference>
<dbReference type="InterPro" id="IPR049031">
    <property type="entry name" value="T2SSK_SAM-like_1st"/>
</dbReference>
<evidence type="ECO:0000259" key="10">
    <source>
        <dbReference type="Pfam" id="PF21687"/>
    </source>
</evidence>
<keyword evidence="12" id="KW-1185">Reference proteome</keyword>
<evidence type="ECO:0000256" key="4">
    <source>
        <dbReference type="ARBA" id="ARBA00022475"/>
    </source>
</evidence>
<dbReference type="EMBL" id="FNFD01000001">
    <property type="protein sequence ID" value="SDJ47715.1"/>
    <property type="molecule type" value="Genomic_DNA"/>
</dbReference>
<dbReference type="InterPro" id="IPR005628">
    <property type="entry name" value="GspK"/>
</dbReference>
<accession>A0A1G8U3N3</accession>
<proteinExistence type="inferred from homology"/>
<comment type="similarity">
    <text evidence="2">Belongs to the GSP K family.</text>
</comment>
<dbReference type="PANTHER" id="PTHR38831:SF2">
    <property type="entry name" value="TYPE II SECRETION SYSTEM PROTEIN K"/>
    <property type="match status" value="1"/>
</dbReference>
<evidence type="ECO:0000256" key="3">
    <source>
        <dbReference type="ARBA" id="ARBA00022448"/>
    </source>
</evidence>
<evidence type="ECO:0000256" key="2">
    <source>
        <dbReference type="ARBA" id="ARBA00007246"/>
    </source>
</evidence>
<feature type="domain" description="T2SS protein K first SAM-like" evidence="10">
    <location>
        <begin position="114"/>
        <end position="196"/>
    </location>
</feature>
<keyword evidence="5" id="KW-0997">Cell inner membrane</keyword>
<evidence type="ECO:0000256" key="8">
    <source>
        <dbReference type="ARBA" id="ARBA00022989"/>
    </source>
</evidence>
<dbReference type="InterPro" id="IPR038072">
    <property type="entry name" value="GspK_central_sf"/>
</dbReference>
<keyword evidence="7" id="KW-0653">Protein transport</keyword>